<feature type="domain" description="DYW" evidence="2">
    <location>
        <begin position="71"/>
        <end position="143"/>
    </location>
</feature>
<reference evidence="3" key="2">
    <citation type="journal article" date="2015" name="Data Brief">
        <title>Shoot transcriptome of the giant reed, Arundo donax.</title>
        <authorList>
            <person name="Barrero R.A."/>
            <person name="Guerrero F.D."/>
            <person name="Moolhuijzen P."/>
            <person name="Goolsby J.A."/>
            <person name="Tidwell J."/>
            <person name="Bellgard S.E."/>
            <person name="Bellgard M.I."/>
        </authorList>
    </citation>
    <scope>NUCLEOTIDE SEQUENCE</scope>
    <source>
        <tissue evidence="3">Shoot tissue taken approximately 20 cm above the soil surface</tissue>
    </source>
</reference>
<name>A0A0A9DIL9_ARUDO</name>
<evidence type="ECO:0000313" key="3">
    <source>
        <dbReference type="EMBL" id="JAD87616.1"/>
    </source>
</evidence>
<sequence>MKENGLRRTEARSLVGLHDKECSFVNGDMSHPQSEKIHELSDILSRKIGEPLDGPSNHRDSVPSASGRTVMPNKHSVRLAVAFGLISSEVGTPILVKKNVRVCNHCHHALKLISKYSRRKIVAGDTKIYHVFSDGSCCCGDYW</sequence>
<dbReference type="EMBL" id="GBRH01210279">
    <property type="protein sequence ID" value="JAD87616.1"/>
    <property type="molecule type" value="Transcribed_RNA"/>
</dbReference>
<dbReference type="GO" id="GO:0008270">
    <property type="term" value="F:zinc ion binding"/>
    <property type="evidence" value="ECO:0007669"/>
    <property type="project" value="InterPro"/>
</dbReference>
<proteinExistence type="predicted"/>
<dbReference type="AlphaFoldDB" id="A0A0A9DIL9"/>
<accession>A0A0A9DIL9</accession>
<reference evidence="3" key="1">
    <citation type="submission" date="2014-09" db="EMBL/GenBank/DDBJ databases">
        <authorList>
            <person name="Magalhaes I.L.F."/>
            <person name="Oliveira U."/>
            <person name="Santos F.R."/>
            <person name="Vidigal T.H.D.A."/>
            <person name="Brescovit A.D."/>
            <person name="Santos A.J."/>
        </authorList>
    </citation>
    <scope>NUCLEOTIDE SEQUENCE</scope>
    <source>
        <tissue evidence="3">Shoot tissue taken approximately 20 cm above the soil surface</tissue>
    </source>
</reference>
<dbReference type="Pfam" id="PF14432">
    <property type="entry name" value="DYW_deaminase"/>
    <property type="match status" value="1"/>
</dbReference>
<dbReference type="InterPro" id="IPR032867">
    <property type="entry name" value="DYW_dom"/>
</dbReference>
<evidence type="ECO:0000256" key="1">
    <source>
        <dbReference type="SAM" id="MobiDB-lite"/>
    </source>
</evidence>
<protein>
    <recommendedName>
        <fullName evidence="2">DYW domain-containing protein</fullName>
    </recommendedName>
</protein>
<feature type="region of interest" description="Disordered" evidence="1">
    <location>
        <begin position="47"/>
        <end position="70"/>
    </location>
</feature>
<organism evidence="3">
    <name type="scientific">Arundo donax</name>
    <name type="common">Giant reed</name>
    <name type="synonym">Donax arundinaceus</name>
    <dbReference type="NCBI Taxonomy" id="35708"/>
    <lineage>
        <taxon>Eukaryota</taxon>
        <taxon>Viridiplantae</taxon>
        <taxon>Streptophyta</taxon>
        <taxon>Embryophyta</taxon>
        <taxon>Tracheophyta</taxon>
        <taxon>Spermatophyta</taxon>
        <taxon>Magnoliopsida</taxon>
        <taxon>Liliopsida</taxon>
        <taxon>Poales</taxon>
        <taxon>Poaceae</taxon>
        <taxon>PACMAD clade</taxon>
        <taxon>Arundinoideae</taxon>
        <taxon>Arundineae</taxon>
        <taxon>Arundo</taxon>
    </lineage>
</organism>
<feature type="compositionally biased region" description="Basic and acidic residues" evidence="1">
    <location>
        <begin position="47"/>
        <end position="61"/>
    </location>
</feature>
<evidence type="ECO:0000259" key="2">
    <source>
        <dbReference type="Pfam" id="PF14432"/>
    </source>
</evidence>